<keyword evidence="2" id="KW-0274">FAD</keyword>
<evidence type="ECO:0000256" key="1">
    <source>
        <dbReference type="ARBA" id="ARBA00010790"/>
    </source>
</evidence>
<evidence type="ECO:0000259" key="3">
    <source>
        <dbReference type="PROSITE" id="PS00624"/>
    </source>
</evidence>
<comment type="cofactor">
    <cofactor evidence="2">
        <name>FAD</name>
        <dbReference type="ChEBI" id="CHEBI:57692"/>
    </cofactor>
</comment>
<gene>
    <name evidence="4" type="primary">Gld_18</name>
    <name evidence="4" type="ORF">B7P43_G14244</name>
</gene>
<dbReference type="Gene3D" id="3.30.560.10">
    <property type="entry name" value="Glucose Oxidase, domain 3"/>
    <property type="match status" value="1"/>
</dbReference>
<dbReference type="GO" id="GO:0050660">
    <property type="term" value="F:flavin adenine dinucleotide binding"/>
    <property type="evidence" value="ECO:0007669"/>
    <property type="project" value="InterPro"/>
</dbReference>
<keyword evidence="5" id="KW-1185">Reference proteome</keyword>
<accession>A0A2J7RBH7</accession>
<organism evidence="4 5">
    <name type="scientific">Cryptotermes secundus</name>
    <dbReference type="NCBI Taxonomy" id="105785"/>
    <lineage>
        <taxon>Eukaryota</taxon>
        <taxon>Metazoa</taxon>
        <taxon>Ecdysozoa</taxon>
        <taxon>Arthropoda</taxon>
        <taxon>Hexapoda</taxon>
        <taxon>Insecta</taxon>
        <taxon>Pterygota</taxon>
        <taxon>Neoptera</taxon>
        <taxon>Polyneoptera</taxon>
        <taxon>Dictyoptera</taxon>
        <taxon>Blattodea</taxon>
        <taxon>Blattoidea</taxon>
        <taxon>Termitoidae</taxon>
        <taxon>Kalotermitidae</taxon>
        <taxon>Cryptotermitinae</taxon>
        <taxon>Cryptotermes</taxon>
    </lineage>
</organism>
<feature type="domain" description="Glucose-methanol-choline oxidoreductase N-terminal" evidence="3">
    <location>
        <begin position="371"/>
        <end position="385"/>
    </location>
</feature>
<evidence type="ECO:0000256" key="2">
    <source>
        <dbReference type="PIRSR" id="PIRSR000137-2"/>
    </source>
</evidence>
<protein>
    <submittedName>
        <fullName evidence="4">Glucose dehydrogenase [FAD, quinone]</fullName>
    </submittedName>
</protein>
<proteinExistence type="inferred from homology"/>
<dbReference type="Pfam" id="PF00732">
    <property type="entry name" value="GMC_oxred_N"/>
    <property type="match status" value="1"/>
</dbReference>
<dbReference type="Proteomes" id="UP000235965">
    <property type="component" value="Unassembled WGS sequence"/>
</dbReference>
<dbReference type="PIRSF" id="PIRSF000137">
    <property type="entry name" value="Alcohol_oxidase"/>
    <property type="match status" value="1"/>
</dbReference>
<dbReference type="SUPFAM" id="SSF54373">
    <property type="entry name" value="FAD-linked reductases, C-terminal domain"/>
    <property type="match status" value="1"/>
</dbReference>
<dbReference type="InterPro" id="IPR036188">
    <property type="entry name" value="FAD/NAD-bd_sf"/>
</dbReference>
<dbReference type="GO" id="GO:0016614">
    <property type="term" value="F:oxidoreductase activity, acting on CH-OH group of donors"/>
    <property type="evidence" value="ECO:0007669"/>
    <property type="project" value="InterPro"/>
</dbReference>
<dbReference type="SUPFAM" id="SSF51905">
    <property type="entry name" value="FAD/NAD(P)-binding domain"/>
    <property type="match status" value="1"/>
</dbReference>
<comment type="similarity">
    <text evidence="1">Belongs to the GMC oxidoreductase family.</text>
</comment>
<dbReference type="InterPro" id="IPR012132">
    <property type="entry name" value="GMC_OxRdtase"/>
</dbReference>
<sequence length="672" mass="75999">MSWVPPDLATLCQPHIKSTSCSPSTVLFLQLISQLFGYSPDQSFSSTYDSLFGQPGSQTSSYDTFFGNAGSQSSLYDFFLGPSNSFDSTGSSSAIFGKQVFQQKQTEEEYDFIIVGAGSAGCVVANRLSEIKNWKILLLEAGIEEPYVADVPAFPPFLQESNIDWRYRTQPEKRSCRALLNGGCGWARGKVMGGSSTINYMIYVRGNPRDYDEWAEMGNEGWSYNEVLHYFLKSEDNEDHDILKQHPEYHHKGGYQTVERFPYQDYNIKALIEAWLELGYPNIDLNAAESQLGVMLYQHTSRHGERLSTNAAFIRPIRRKRRNLSIRTQAHVTRVLIDPRTKHAFGVEYIRDGETKIRTVRARKEVIISAGTINSPKLLLLSGVGPRKQLEYFGIQVVRDLKVGENLQDHVTIRDVVIYLNKTAITASEEERLEDLKKYQQYRNGPLSSTGPLQVGVFTVTEYAEEKDLPDIQFSFDALSVGDYITNPTLEPNAQPLAYYDSLNVRPIVLRPRSRGRILLNTTDPVWGAPLIYPNYFADPRDMETLVAGIRQGLQMLFTKSFRHVGAQLVDYPVPECENYEFASDDYWRCLATFYTSTIFHPVGTCKMGPSYDPDAVVDPRLRVHGIKNLRVIDASIMPVITRGNTNAPTIMIGEKGSDLIKAHWLHKSEFN</sequence>
<dbReference type="PROSITE" id="PS00624">
    <property type="entry name" value="GMC_OXRED_2"/>
    <property type="match status" value="1"/>
</dbReference>
<dbReference type="Pfam" id="PF05199">
    <property type="entry name" value="GMC_oxred_C"/>
    <property type="match status" value="1"/>
</dbReference>
<evidence type="ECO:0000313" key="4">
    <source>
        <dbReference type="EMBL" id="PNF38171.1"/>
    </source>
</evidence>
<evidence type="ECO:0000313" key="5">
    <source>
        <dbReference type="Proteomes" id="UP000235965"/>
    </source>
</evidence>
<dbReference type="InterPro" id="IPR007867">
    <property type="entry name" value="GMC_OxRtase_C"/>
</dbReference>
<reference evidence="4 5" key="1">
    <citation type="submission" date="2017-12" db="EMBL/GenBank/DDBJ databases">
        <title>Hemimetabolous genomes reveal molecular basis of termite eusociality.</title>
        <authorList>
            <person name="Harrison M.C."/>
            <person name="Jongepier E."/>
            <person name="Robertson H.M."/>
            <person name="Arning N."/>
            <person name="Bitard-Feildel T."/>
            <person name="Chao H."/>
            <person name="Childers C.P."/>
            <person name="Dinh H."/>
            <person name="Doddapaneni H."/>
            <person name="Dugan S."/>
            <person name="Gowin J."/>
            <person name="Greiner C."/>
            <person name="Han Y."/>
            <person name="Hu H."/>
            <person name="Hughes D.S.T."/>
            <person name="Huylmans A.-K."/>
            <person name="Kemena C."/>
            <person name="Kremer L.P.M."/>
            <person name="Lee S.L."/>
            <person name="Lopez-Ezquerra A."/>
            <person name="Mallet L."/>
            <person name="Monroy-Kuhn J.M."/>
            <person name="Moser A."/>
            <person name="Murali S.C."/>
            <person name="Muzny D.M."/>
            <person name="Otani S."/>
            <person name="Piulachs M.-D."/>
            <person name="Poelchau M."/>
            <person name="Qu J."/>
            <person name="Schaub F."/>
            <person name="Wada-Katsumata A."/>
            <person name="Worley K.C."/>
            <person name="Xie Q."/>
            <person name="Ylla G."/>
            <person name="Poulsen M."/>
            <person name="Gibbs R.A."/>
            <person name="Schal C."/>
            <person name="Richards S."/>
            <person name="Belles X."/>
            <person name="Korb J."/>
            <person name="Bornberg-Bauer E."/>
        </authorList>
    </citation>
    <scope>NUCLEOTIDE SEQUENCE [LARGE SCALE GENOMIC DNA]</scope>
    <source>
        <tissue evidence="4">Whole body</tissue>
    </source>
</reference>
<name>A0A2J7RBH7_9NEOP</name>
<keyword evidence="2" id="KW-0285">Flavoprotein</keyword>
<dbReference type="InterPro" id="IPR000172">
    <property type="entry name" value="GMC_OxRdtase_N"/>
</dbReference>
<feature type="binding site" evidence="2">
    <location>
        <position position="332"/>
    </location>
    <ligand>
        <name>FAD</name>
        <dbReference type="ChEBI" id="CHEBI:57692"/>
    </ligand>
</feature>
<dbReference type="AlphaFoldDB" id="A0A2J7RBH7"/>
<comment type="caution">
    <text evidence="4">The sequence shown here is derived from an EMBL/GenBank/DDBJ whole genome shotgun (WGS) entry which is preliminary data.</text>
</comment>
<dbReference type="PANTHER" id="PTHR11552">
    <property type="entry name" value="GLUCOSE-METHANOL-CHOLINE GMC OXIDOREDUCTASE"/>
    <property type="match status" value="1"/>
</dbReference>
<dbReference type="InParanoid" id="A0A2J7RBH7"/>
<dbReference type="EMBL" id="NEVH01005904">
    <property type="protein sequence ID" value="PNF38171.1"/>
    <property type="molecule type" value="Genomic_DNA"/>
</dbReference>
<dbReference type="OrthoDB" id="269227at2759"/>
<feature type="binding site" evidence="2">
    <location>
        <position position="191"/>
    </location>
    <ligand>
        <name>FAD</name>
        <dbReference type="ChEBI" id="CHEBI:57692"/>
    </ligand>
</feature>
<dbReference type="Gene3D" id="3.50.50.60">
    <property type="entry name" value="FAD/NAD(P)-binding domain"/>
    <property type="match status" value="1"/>
</dbReference>
<dbReference type="PANTHER" id="PTHR11552:SF154">
    <property type="entry name" value="FI04917P"/>
    <property type="match status" value="1"/>
</dbReference>
<dbReference type="STRING" id="105785.A0A2J7RBH7"/>